<feature type="chain" id="PRO_5046306865" description="Hydrophobin" evidence="1">
    <location>
        <begin position="19"/>
        <end position="98"/>
    </location>
</feature>
<feature type="signal peptide" evidence="1">
    <location>
        <begin position="1"/>
        <end position="18"/>
    </location>
</feature>
<organism evidence="2 3">
    <name type="scientific">Stereocaulon virgatum</name>
    <dbReference type="NCBI Taxonomy" id="373712"/>
    <lineage>
        <taxon>Eukaryota</taxon>
        <taxon>Fungi</taxon>
        <taxon>Dikarya</taxon>
        <taxon>Ascomycota</taxon>
        <taxon>Pezizomycotina</taxon>
        <taxon>Lecanoromycetes</taxon>
        <taxon>OSLEUM clade</taxon>
        <taxon>Lecanoromycetidae</taxon>
        <taxon>Lecanorales</taxon>
        <taxon>Lecanorineae</taxon>
        <taxon>Stereocaulaceae</taxon>
        <taxon>Stereocaulon</taxon>
    </lineage>
</organism>
<evidence type="ECO:0000313" key="3">
    <source>
        <dbReference type="Proteomes" id="UP001590950"/>
    </source>
</evidence>
<proteinExistence type="predicted"/>
<protein>
    <recommendedName>
        <fullName evidence="4">Hydrophobin</fullName>
    </recommendedName>
</protein>
<comment type="caution">
    <text evidence="2">The sequence shown here is derived from an EMBL/GenBank/DDBJ whole genome shotgun (WGS) entry which is preliminary data.</text>
</comment>
<evidence type="ECO:0000256" key="1">
    <source>
        <dbReference type="SAM" id="SignalP"/>
    </source>
</evidence>
<evidence type="ECO:0000313" key="2">
    <source>
        <dbReference type="EMBL" id="KAL2043252.1"/>
    </source>
</evidence>
<accession>A0ABR4ABL3</accession>
<reference evidence="2 3" key="1">
    <citation type="submission" date="2024-09" db="EMBL/GenBank/DDBJ databases">
        <title>Rethinking Asexuality: The Enigmatic Case of Functional Sexual Genes in Lepraria (Stereocaulaceae).</title>
        <authorList>
            <person name="Doellman M."/>
            <person name="Sun Y."/>
            <person name="Barcenas-Pena A."/>
            <person name="Lumbsch H.T."/>
            <person name="Grewe F."/>
        </authorList>
    </citation>
    <scope>NUCLEOTIDE SEQUENCE [LARGE SCALE GENOMIC DNA]</scope>
    <source>
        <strain evidence="2 3">Mercado 3170</strain>
    </source>
</reference>
<dbReference type="EMBL" id="JBEFKJ010000012">
    <property type="protein sequence ID" value="KAL2043252.1"/>
    <property type="molecule type" value="Genomic_DNA"/>
</dbReference>
<name>A0ABR4ABL3_9LECA</name>
<evidence type="ECO:0008006" key="4">
    <source>
        <dbReference type="Google" id="ProtNLM"/>
    </source>
</evidence>
<gene>
    <name evidence="2" type="ORF">N7G274_004312</name>
</gene>
<keyword evidence="1" id="KW-0732">Signal</keyword>
<sequence length="98" mass="9767">MQFKSIIAVLSMALAATAAPNPTSSTAPPSQCSAGQTTACCPTTQSGIIDVSLSCFALSLIQLLNPNCAPQQVLACCNSGPQSGNLIAVGTVCAPITL</sequence>
<keyword evidence="3" id="KW-1185">Reference proteome</keyword>
<dbReference type="Proteomes" id="UP001590950">
    <property type="component" value="Unassembled WGS sequence"/>
</dbReference>